<evidence type="ECO:0000313" key="2">
    <source>
        <dbReference type="EMBL" id="RPE36175.1"/>
    </source>
</evidence>
<organism evidence="2 3">
    <name type="scientific">Kitasatospora cineracea</name>
    <dbReference type="NCBI Taxonomy" id="88074"/>
    <lineage>
        <taxon>Bacteria</taxon>
        <taxon>Bacillati</taxon>
        <taxon>Actinomycetota</taxon>
        <taxon>Actinomycetes</taxon>
        <taxon>Kitasatosporales</taxon>
        <taxon>Streptomycetaceae</taxon>
        <taxon>Kitasatospora</taxon>
    </lineage>
</organism>
<dbReference type="InterPro" id="IPR006059">
    <property type="entry name" value="SBP"/>
</dbReference>
<dbReference type="RefSeq" id="WP_123819295.1">
    <property type="nucleotide sequence ID" value="NZ_RKQG01000001.1"/>
</dbReference>
<accession>A0A3N4RZR5</accession>
<keyword evidence="3" id="KW-1185">Reference proteome</keyword>
<dbReference type="AlphaFoldDB" id="A0A3N4RZR5"/>
<keyword evidence="1" id="KW-0732">Signal</keyword>
<feature type="signal peptide" evidence="1">
    <location>
        <begin position="1"/>
        <end position="28"/>
    </location>
</feature>
<feature type="chain" id="PRO_5018301861" evidence="1">
    <location>
        <begin position="29"/>
        <end position="433"/>
    </location>
</feature>
<evidence type="ECO:0000256" key="1">
    <source>
        <dbReference type="SAM" id="SignalP"/>
    </source>
</evidence>
<reference evidence="2 3" key="1">
    <citation type="submission" date="2018-11" db="EMBL/GenBank/DDBJ databases">
        <title>Sequencing the genomes of 1000 actinobacteria strains.</title>
        <authorList>
            <person name="Klenk H.-P."/>
        </authorList>
    </citation>
    <scope>NUCLEOTIDE SEQUENCE [LARGE SCALE GENOMIC DNA]</scope>
    <source>
        <strain evidence="2 3">DSM 44781</strain>
    </source>
</reference>
<dbReference type="Proteomes" id="UP000266906">
    <property type="component" value="Unassembled WGS sequence"/>
</dbReference>
<dbReference type="PANTHER" id="PTHR43649">
    <property type="entry name" value="ARABINOSE-BINDING PROTEIN-RELATED"/>
    <property type="match status" value="1"/>
</dbReference>
<dbReference type="Gene3D" id="3.40.190.10">
    <property type="entry name" value="Periplasmic binding protein-like II"/>
    <property type="match status" value="2"/>
</dbReference>
<name>A0A3N4RZR5_9ACTN</name>
<dbReference type="InterPro" id="IPR050490">
    <property type="entry name" value="Bact_solute-bd_prot1"/>
</dbReference>
<gene>
    <name evidence="2" type="ORF">EDD38_4543</name>
</gene>
<sequence>MPTPTSGTRLATTAAAALLALGSAACDAAEPHVRPAGVAPAGPSDYTTLTIATSEDSGMTKLLAAAFHTHHLGIVVEVRTDPRETHDHDLPGLLVSDAAPDLVLLNSLGIAPPGSIRSLDDYARQHGWEHTYPSGLLDQWRTSGDGRQLGGGHLWAAPAGFSLVGAYYNKDLANRLNITPAAGRKEFDTACTKAKAAGVLPIQLGNQQGHASLLFQSLTDTVEGAAKATDWVNGRTGTTLQQGGPEAATALSEWAARGCFPADPNNRTLSSAVTAFGAGAGLYFVDGSWDAQPIDQALHGRVGFVPFVGENGRATGIGTSVAYAIPTRARHPDAAAAFLDYLNSPEAAQIEFNAGFLPVAHADQVTTDPGGVMNDIADAWIRVNDDNGLVNFFNNSTGTMNDTLTAQSQRLLARQTTPAAFLAAVQEDWQHAH</sequence>
<dbReference type="EMBL" id="RKQG01000001">
    <property type="protein sequence ID" value="RPE36175.1"/>
    <property type="molecule type" value="Genomic_DNA"/>
</dbReference>
<protein>
    <submittedName>
        <fullName evidence="2">Carbohydrate ABC transporter substrate-binding protein (CUT1 family)</fullName>
    </submittedName>
</protein>
<dbReference type="SUPFAM" id="SSF53850">
    <property type="entry name" value="Periplasmic binding protein-like II"/>
    <property type="match status" value="1"/>
</dbReference>
<evidence type="ECO:0000313" key="3">
    <source>
        <dbReference type="Proteomes" id="UP000266906"/>
    </source>
</evidence>
<dbReference type="Pfam" id="PF01547">
    <property type="entry name" value="SBP_bac_1"/>
    <property type="match status" value="1"/>
</dbReference>
<proteinExistence type="predicted"/>
<comment type="caution">
    <text evidence="2">The sequence shown here is derived from an EMBL/GenBank/DDBJ whole genome shotgun (WGS) entry which is preliminary data.</text>
</comment>
<dbReference type="PANTHER" id="PTHR43649:SF14">
    <property type="entry name" value="BLR3389 PROTEIN"/>
    <property type="match status" value="1"/>
</dbReference>